<gene>
    <name evidence="1" type="ORF">OW729_09090</name>
</gene>
<dbReference type="InterPro" id="IPR012674">
    <property type="entry name" value="Calycin"/>
</dbReference>
<dbReference type="SUPFAM" id="SSF50814">
    <property type="entry name" value="Lipocalins"/>
    <property type="match status" value="1"/>
</dbReference>
<dbReference type="InterPro" id="IPR015231">
    <property type="entry name" value="DUF1934"/>
</dbReference>
<reference evidence="1" key="1">
    <citation type="submission" date="2022-12" db="EMBL/GenBank/DDBJ databases">
        <title>Clostridium sp. nov., isolated from industrial wastewater.</title>
        <authorList>
            <person name="Jiayan W."/>
        </authorList>
    </citation>
    <scope>NUCLEOTIDE SEQUENCE</scope>
    <source>
        <strain evidence="1">ZC22-4</strain>
    </source>
</reference>
<name>A0ABT4D901_9CLOT</name>
<dbReference type="EMBL" id="JAPQFJ010000008">
    <property type="protein sequence ID" value="MCY6958760.1"/>
    <property type="molecule type" value="Genomic_DNA"/>
</dbReference>
<evidence type="ECO:0000313" key="1">
    <source>
        <dbReference type="EMBL" id="MCY6958760.1"/>
    </source>
</evidence>
<organism evidence="1 2">
    <name type="scientific">Clostridium brassicae</name>
    <dbReference type="NCBI Taxonomy" id="2999072"/>
    <lineage>
        <taxon>Bacteria</taxon>
        <taxon>Bacillati</taxon>
        <taxon>Bacillota</taxon>
        <taxon>Clostridia</taxon>
        <taxon>Eubacteriales</taxon>
        <taxon>Clostridiaceae</taxon>
        <taxon>Clostridium</taxon>
    </lineage>
</organism>
<dbReference type="Proteomes" id="UP001144612">
    <property type="component" value="Unassembled WGS sequence"/>
</dbReference>
<proteinExistence type="predicted"/>
<sequence>MGKKAIISVGSKQIGNESEAIEIVTQGEFYKKENCYYAVYEESELSGMKGTTTTLKIKPSEFSLIRMGTTNAKMKFKNNVKNVSMYDTPYGTLELYIDTKKLNIDVNEDGGKVYIDYDMNLEGEKSLKTILNIDIKMK</sequence>
<keyword evidence="2" id="KW-1185">Reference proteome</keyword>
<evidence type="ECO:0000313" key="2">
    <source>
        <dbReference type="Proteomes" id="UP001144612"/>
    </source>
</evidence>
<comment type="caution">
    <text evidence="1">The sequence shown here is derived from an EMBL/GenBank/DDBJ whole genome shotgun (WGS) entry which is preliminary data.</text>
</comment>
<dbReference type="Pfam" id="PF09148">
    <property type="entry name" value="DUF1934"/>
    <property type="match status" value="1"/>
</dbReference>
<dbReference type="Gene3D" id="2.40.128.20">
    <property type="match status" value="1"/>
</dbReference>
<protein>
    <submittedName>
        <fullName evidence="1">DUF1934 domain-containing protein</fullName>
    </submittedName>
</protein>
<accession>A0ABT4D901</accession>
<dbReference type="RefSeq" id="WP_268061176.1">
    <property type="nucleotide sequence ID" value="NZ_JAPQFJ010000008.1"/>
</dbReference>